<organism evidence="2 3">
    <name type="scientific">Liparis tanakae</name>
    <name type="common">Tanaka's snailfish</name>
    <dbReference type="NCBI Taxonomy" id="230148"/>
    <lineage>
        <taxon>Eukaryota</taxon>
        <taxon>Metazoa</taxon>
        <taxon>Chordata</taxon>
        <taxon>Craniata</taxon>
        <taxon>Vertebrata</taxon>
        <taxon>Euteleostomi</taxon>
        <taxon>Actinopterygii</taxon>
        <taxon>Neopterygii</taxon>
        <taxon>Teleostei</taxon>
        <taxon>Neoteleostei</taxon>
        <taxon>Acanthomorphata</taxon>
        <taxon>Eupercaria</taxon>
        <taxon>Perciformes</taxon>
        <taxon>Cottioidei</taxon>
        <taxon>Cottales</taxon>
        <taxon>Liparidae</taxon>
        <taxon>Liparis</taxon>
    </lineage>
</organism>
<proteinExistence type="predicted"/>
<comment type="caution">
    <text evidence="2">The sequence shown here is derived from an EMBL/GenBank/DDBJ whole genome shotgun (WGS) entry which is preliminary data.</text>
</comment>
<dbReference type="AlphaFoldDB" id="A0A4Z2FE41"/>
<gene>
    <name evidence="2" type="ORF">EYF80_050430</name>
</gene>
<protein>
    <submittedName>
        <fullName evidence="2">Uncharacterized protein</fullName>
    </submittedName>
</protein>
<feature type="coiled-coil region" evidence="1">
    <location>
        <begin position="40"/>
        <end position="74"/>
    </location>
</feature>
<accession>A0A4Z2FE41</accession>
<name>A0A4Z2FE41_9TELE</name>
<keyword evidence="3" id="KW-1185">Reference proteome</keyword>
<sequence length="93" mass="10992">MTAEAKDGDDDCDVFEEEGGWLQRAWRSIRRDVCRQVNVGRFQEERLQAFEERLQAFEERLQAFESQVENLGYTFTHTTPIKPQRHQNNEACV</sequence>
<evidence type="ECO:0000256" key="1">
    <source>
        <dbReference type="SAM" id="Coils"/>
    </source>
</evidence>
<evidence type="ECO:0000313" key="3">
    <source>
        <dbReference type="Proteomes" id="UP000314294"/>
    </source>
</evidence>
<evidence type="ECO:0000313" key="2">
    <source>
        <dbReference type="EMBL" id="TNN39399.1"/>
    </source>
</evidence>
<dbReference type="EMBL" id="SRLO01001283">
    <property type="protein sequence ID" value="TNN39399.1"/>
    <property type="molecule type" value="Genomic_DNA"/>
</dbReference>
<reference evidence="2 3" key="1">
    <citation type="submission" date="2019-03" db="EMBL/GenBank/DDBJ databases">
        <title>First draft genome of Liparis tanakae, snailfish: a comprehensive survey of snailfish specific genes.</title>
        <authorList>
            <person name="Kim W."/>
            <person name="Song I."/>
            <person name="Jeong J.-H."/>
            <person name="Kim D."/>
            <person name="Kim S."/>
            <person name="Ryu S."/>
            <person name="Song J.Y."/>
            <person name="Lee S.K."/>
        </authorList>
    </citation>
    <scope>NUCLEOTIDE SEQUENCE [LARGE SCALE GENOMIC DNA]</scope>
    <source>
        <tissue evidence="2">Muscle</tissue>
    </source>
</reference>
<keyword evidence="1" id="KW-0175">Coiled coil</keyword>
<dbReference type="Proteomes" id="UP000314294">
    <property type="component" value="Unassembled WGS sequence"/>
</dbReference>